<evidence type="ECO:0000313" key="3">
    <source>
        <dbReference type="EMBL" id="KII73258.1"/>
    </source>
</evidence>
<reference evidence="3 4" key="1">
    <citation type="journal article" date="2014" name="Genome Biol. Evol.">
        <title>The genome of the myxosporean Thelohanellus kitauei shows adaptations to nutrient acquisition within its fish host.</title>
        <authorList>
            <person name="Yang Y."/>
            <person name="Xiong J."/>
            <person name="Zhou Z."/>
            <person name="Huo F."/>
            <person name="Miao W."/>
            <person name="Ran C."/>
            <person name="Liu Y."/>
            <person name="Zhang J."/>
            <person name="Feng J."/>
            <person name="Wang M."/>
            <person name="Wang M."/>
            <person name="Wang L."/>
            <person name="Yao B."/>
        </authorList>
    </citation>
    <scope>NUCLEOTIDE SEQUENCE [LARGE SCALE GENOMIC DNA]</scope>
    <source>
        <strain evidence="3">Wuqing</strain>
    </source>
</reference>
<accession>A0A0C2JV13</accession>
<protein>
    <submittedName>
        <fullName evidence="3">Kelch domain-containing protein 10</fullName>
    </submittedName>
</protein>
<evidence type="ECO:0000256" key="1">
    <source>
        <dbReference type="ARBA" id="ARBA00022441"/>
    </source>
</evidence>
<dbReference type="InterPro" id="IPR052125">
    <property type="entry name" value="KLHDC10"/>
</dbReference>
<dbReference type="PANTHER" id="PTHR46428">
    <property type="entry name" value="KELCH DOMAIN-CONTAINING PROTEIN 10"/>
    <property type="match status" value="1"/>
</dbReference>
<sequence>MENSFTISLDNLDDENKLFPPLRLGHCMACVGNYVIVYGGASIASVIRDDLWVLDTTTSIWKRYDLPSCVERRCLASAICTFEDNVYIFGGTDVPEGDRISNILLSYHVIQNRWETLYDPENSNEDNDVPKMYNASIHYHDNYIWVIAGTNGDHFLGTILRFCLRNHTWSQVETFGMVKTPISLGNCTLFENKFYYFNNLDLSPIAFSRIRVFDLVSQNWEDMPTKSSTNTFPDNRIGESIVLCDHYVYLVGGRRPNMVHNGKKFEECFSISVFLENIWRIDLKTLEWEKTDLILKPGVSYHKNAFVTPDVLYIFGGINSDMCMVTGIKALKVTDASKVCKNLPE</sequence>
<keyword evidence="1" id="KW-0880">Kelch repeat</keyword>
<dbReference type="EMBL" id="JWZT01000920">
    <property type="protein sequence ID" value="KII73258.1"/>
    <property type="molecule type" value="Genomic_DNA"/>
</dbReference>
<keyword evidence="2" id="KW-0677">Repeat</keyword>
<dbReference type="Gene3D" id="2.120.10.80">
    <property type="entry name" value="Kelch-type beta propeller"/>
    <property type="match status" value="2"/>
</dbReference>
<proteinExistence type="predicted"/>
<dbReference type="OrthoDB" id="10250130at2759"/>
<dbReference type="PANTHER" id="PTHR46428:SF1">
    <property type="entry name" value="KELCH DOMAIN-CONTAINING PROTEIN 10"/>
    <property type="match status" value="1"/>
</dbReference>
<comment type="caution">
    <text evidence="3">The sequence shown here is derived from an EMBL/GenBank/DDBJ whole genome shotgun (WGS) entry which is preliminary data.</text>
</comment>
<dbReference type="AlphaFoldDB" id="A0A0C2JV13"/>
<name>A0A0C2JV13_THEKT</name>
<dbReference type="Proteomes" id="UP000031668">
    <property type="component" value="Unassembled WGS sequence"/>
</dbReference>
<dbReference type="Pfam" id="PF24681">
    <property type="entry name" value="Kelch_KLHDC2_KLHL20_DRC7"/>
    <property type="match status" value="1"/>
</dbReference>
<dbReference type="InterPro" id="IPR015915">
    <property type="entry name" value="Kelch-typ_b-propeller"/>
</dbReference>
<gene>
    <name evidence="3" type="ORF">RF11_13125</name>
</gene>
<organism evidence="3 4">
    <name type="scientific">Thelohanellus kitauei</name>
    <name type="common">Myxosporean</name>
    <dbReference type="NCBI Taxonomy" id="669202"/>
    <lineage>
        <taxon>Eukaryota</taxon>
        <taxon>Metazoa</taxon>
        <taxon>Cnidaria</taxon>
        <taxon>Myxozoa</taxon>
        <taxon>Myxosporea</taxon>
        <taxon>Bivalvulida</taxon>
        <taxon>Platysporina</taxon>
        <taxon>Myxobolidae</taxon>
        <taxon>Thelohanellus</taxon>
    </lineage>
</organism>
<evidence type="ECO:0000313" key="4">
    <source>
        <dbReference type="Proteomes" id="UP000031668"/>
    </source>
</evidence>
<evidence type="ECO:0000256" key="2">
    <source>
        <dbReference type="ARBA" id="ARBA00022737"/>
    </source>
</evidence>
<keyword evidence="4" id="KW-1185">Reference proteome</keyword>
<dbReference type="SUPFAM" id="SSF117281">
    <property type="entry name" value="Kelch motif"/>
    <property type="match status" value="1"/>
</dbReference>
<dbReference type="GO" id="GO:0032874">
    <property type="term" value="P:positive regulation of stress-activated MAPK cascade"/>
    <property type="evidence" value="ECO:0007669"/>
    <property type="project" value="TreeGrafter"/>
</dbReference>